<feature type="compositionally biased region" description="Low complexity" evidence="1">
    <location>
        <begin position="1705"/>
        <end position="1766"/>
    </location>
</feature>
<dbReference type="Pfam" id="PF07714">
    <property type="entry name" value="PK_Tyr_Ser-Thr"/>
    <property type="match status" value="1"/>
</dbReference>
<dbReference type="SUPFAM" id="SSF56112">
    <property type="entry name" value="Protein kinase-like (PK-like)"/>
    <property type="match status" value="1"/>
</dbReference>
<name>A0A8J4BT46_9CHLO</name>
<gene>
    <name evidence="3" type="ORF">Vafri_21128</name>
</gene>
<evidence type="ECO:0000256" key="1">
    <source>
        <dbReference type="SAM" id="MobiDB-lite"/>
    </source>
</evidence>
<dbReference type="PANTHER" id="PTHR44329:SF214">
    <property type="entry name" value="PROTEIN KINASE DOMAIN-CONTAINING PROTEIN"/>
    <property type="match status" value="1"/>
</dbReference>
<sequence length="2108" mass="218541">MVSALRFVRPLGILQNRYVLLLVHIGLLLALLFDGASSLTFTLASDDGSYYPYLDALLQSPSDSYIVGSSQELRTLPEYNSTTHSFPIAERKAVVGESFFSVFSAAQIPLWEVENGTPYVPAYFDVRNGAELLLLGFNLNWKAQPRITRVLNPSNSTFSNYPQLQTLLVGKLLVYVELFGTGRLQLLHSVITDAPCSGLKALFEGLNMISTDTSFLTQIGNNVKPVLRLVYPYLFIKYAQLGPIWVEDLTISCAADHTPAACPSREPMVVNVSSHDDLVSALTQMETVHVPQCEVHTTVLRLLCDVTLDVARWPRGGGGLFITSNVTFECAPGQQLVLDFAGGLNLFKLRGAAFVRMHNLVVTNLAMAPVGIFTVPIWAFNFERDLTVSEEGRLHMVNTTGVIASDEFRRLEFWTSILTNQVRTVAALAGWQHLIGNMTGSTLTNDTISFGHISGMGVTCVNISITKRPVGSAQRLLEPLAGVDQLLGSDVTLTDPPYTIAIYSAAQLYRTLSYPDARLTRLAEADGLTNGNTAAVLLLLQRNLTLDPNVWPTGVKAPAVRRRVIIQGKPYKGIELNFGGQTRLLSATDPGGSVSFRYLTLRGAGWLSNYTASSAMQRLSAPEYFQTGMWVVESYRTGITYVELKSTRLLVSPEELGVLFTCLDSYSASNTSALTPANAVSSGASSRTDNRSESVLKVASRVLPPGLQGNTCTLLIPQTAELMNVSRESGLIVVKSMTFRSFSASDLVLNLDPNLQRPDLLNFMEGTYASSSASSFSPNSSPSSGSSNVAAIAGGVAGGAVACVLLVAAVMLYSARRSRTCRQKEQEAALRGLQEKQANQLEELSKRNPLAKLILDHLAGKEPAAATKLVLASGSTGASQVLFSDLVGRAASASSSIGGGGAPAAAGSCFGTLGGADECAGVNAVPTAAAMQLPPTAATEDAGVPVNVNAVELAELFKHFTILGVANLSANGGGGDSGGMIDSRGSRGSRSATKTVTGGSGGSASPLVGGGSGGGGGGALQPLSGLMALPKVVVQRWSRRSRGRGVQSRDRESTARRSGSGMAPGGDEGKGEACAQQQLQGSSGNSGAAVTVVAAAAGTRASAAAVAATATATVAAAANVAVRSSAAVREDMNGERAGLDAPAAVAAAAAAAANCGDDDGSDMGKRRDGDGDRLVGNGGIGKAGAIAAAAPAAGSAANANANAATTSLPCQVHDQVAQSPVLEELLRLSLDLAGEIDDNQLIVTDVVASGGFGTVYRGTWHNLPVAVKIVLFSTASVNRRIALQEAALSKSISHPNIIATYAVDAKPMAVLGSRGGSSAGTAGALRSGDSRSRSLAEIQEWRLYIIQEFADGGTLRRALDSGAFHEPHLGLPRMDMILDIAQGVAAALAHLHSKNVVHGDLNPKNVLLKAVPLPGSSSSLPSAKSAAISGLLPGKLSGAAGTSSSYRSGTAGSLLAAAAAATSQYGNYALAGRCGFAVKVADFGLSVKLENSHISGLRQGTPFYAAPELSQMGLFSRAADTYAFGVLLWELYWGRPIWVPDARAPGGYVQHPDFPFLPQDCPSEYAGLVGECLQFNHMQRPSFDDITARLRSIVHNVRHLCMPAITLNSSSLSLNSVDNGSTLQMAMMPHLQQQLQYALYHQQPLTSDKPAQMQAQLKVQQQTAAVLAGAMGNGAAVGACALPQAGLLHGVRPRNSGTAAMVGSQQLQQLQQQQQRQHQQQQQHQQHQHQHQQQQQQQHQHQHQQQYQQQQRQQQQQQQQRQQQHQGAGDGVSRGAAAAVHPVPGTASVAAARWSCQMDTNSAAVGQGAAAAGSAAAAVMQLRGIDGGKGDGGGVNDDGGNVQADAAVAKWKVKAATHAAPVQPLPGMVGHGDVGRARPPPIAAAQLDLSEAEVQPDTTTPVGCIGEEGGMEVEVLGLEDRGKAGSFDHPGTPAGLAGSVAGAGQVVGCGGGGGAGSSAAMSSSEGMSRLTSSSILSRSEVTLRPGSAGCVAADGGGGGGSGFEAVADTQEPGSKSSAASSDIIISQSSEDDDQLKTLTPPAVGKGTTTAAAGCGLVGAWGALAAAAPAAGRGGGITAAAAGLPAVVETRSVVLEAILEEPEEMEDGR</sequence>
<dbReference type="InterPro" id="IPR011009">
    <property type="entry name" value="Kinase-like_dom_sf"/>
</dbReference>
<dbReference type="GO" id="GO:0004674">
    <property type="term" value="F:protein serine/threonine kinase activity"/>
    <property type="evidence" value="ECO:0007669"/>
    <property type="project" value="TreeGrafter"/>
</dbReference>
<evidence type="ECO:0000259" key="2">
    <source>
        <dbReference type="PROSITE" id="PS50011"/>
    </source>
</evidence>
<dbReference type="Proteomes" id="UP000747399">
    <property type="component" value="Unassembled WGS sequence"/>
</dbReference>
<dbReference type="PANTHER" id="PTHR44329">
    <property type="entry name" value="SERINE/THREONINE-PROTEIN KINASE TNNI3K-RELATED"/>
    <property type="match status" value="1"/>
</dbReference>
<organism evidence="3 4">
    <name type="scientific">Volvox africanus</name>
    <dbReference type="NCBI Taxonomy" id="51714"/>
    <lineage>
        <taxon>Eukaryota</taxon>
        <taxon>Viridiplantae</taxon>
        <taxon>Chlorophyta</taxon>
        <taxon>core chlorophytes</taxon>
        <taxon>Chlorophyceae</taxon>
        <taxon>CS clade</taxon>
        <taxon>Chlamydomonadales</taxon>
        <taxon>Volvocaceae</taxon>
        <taxon>Volvox</taxon>
    </lineage>
</organism>
<dbReference type="EMBL" id="BNCO01000105">
    <property type="protein sequence ID" value="GIL67909.1"/>
    <property type="molecule type" value="Genomic_DNA"/>
</dbReference>
<proteinExistence type="predicted"/>
<feature type="domain" description="Protein kinase" evidence="2">
    <location>
        <begin position="1241"/>
        <end position="1594"/>
    </location>
</feature>
<reference evidence="3" key="1">
    <citation type="journal article" date="2021" name="Proc. Natl. Acad. Sci. U.S.A.">
        <title>Three genomes in the algal genus Volvox reveal the fate of a haploid sex-determining region after a transition to homothallism.</title>
        <authorList>
            <person name="Yamamoto K."/>
            <person name="Hamaji T."/>
            <person name="Kawai-Toyooka H."/>
            <person name="Matsuzaki R."/>
            <person name="Takahashi F."/>
            <person name="Nishimura Y."/>
            <person name="Kawachi M."/>
            <person name="Noguchi H."/>
            <person name="Minakuchi Y."/>
            <person name="Umen J.G."/>
            <person name="Toyoda A."/>
            <person name="Nozaki H."/>
        </authorList>
    </citation>
    <scope>NUCLEOTIDE SEQUENCE</scope>
    <source>
        <strain evidence="3">NIES-3780</strain>
    </source>
</reference>
<evidence type="ECO:0000313" key="4">
    <source>
        <dbReference type="Proteomes" id="UP000747399"/>
    </source>
</evidence>
<dbReference type="InterPro" id="IPR000719">
    <property type="entry name" value="Prot_kinase_dom"/>
</dbReference>
<dbReference type="Gene3D" id="3.30.200.20">
    <property type="entry name" value="Phosphorylase Kinase, domain 1"/>
    <property type="match status" value="1"/>
</dbReference>
<feature type="region of interest" description="Disordered" evidence="1">
    <location>
        <begin position="2001"/>
        <end position="2021"/>
    </location>
</feature>
<accession>A0A8J4BT46</accession>
<feature type="region of interest" description="Disordered" evidence="1">
    <location>
        <begin position="1696"/>
        <end position="1778"/>
    </location>
</feature>
<comment type="caution">
    <text evidence="3">The sequence shown here is derived from an EMBL/GenBank/DDBJ whole genome shotgun (WGS) entry which is preliminary data.</text>
</comment>
<feature type="compositionally biased region" description="Gly residues" evidence="1">
    <location>
        <begin position="998"/>
        <end position="1016"/>
    </location>
</feature>
<feature type="compositionally biased region" description="Low complexity" evidence="1">
    <location>
        <begin position="2003"/>
        <end position="2021"/>
    </location>
</feature>
<protein>
    <recommendedName>
        <fullName evidence="2">Protein kinase domain-containing protein</fullName>
    </recommendedName>
</protein>
<keyword evidence="4" id="KW-1185">Reference proteome</keyword>
<feature type="compositionally biased region" description="Low complexity" evidence="1">
    <location>
        <begin position="979"/>
        <end position="991"/>
    </location>
</feature>
<dbReference type="Pfam" id="PF00069">
    <property type="entry name" value="Pkinase"/>
    <property type="match status" value="1"/>
</dbReference>
<dbReference type="Gene3D" id="1.10.510.10">
    <property type="entry name" value="Transferase(Phosphotransferase) domain 1"/>
    <property type="match status" value="1"/>
</dbReference>
<evidence type="ECO:0000313" key="3">
    <source>
        <dbReference type="EMBL" id="GIL67909.1"/>
    </source>
</evidence>
<dbReference type="InterPro" id="IPR001245">
    <property type="entry name" value="Ser-Thr/Tyr_kinase_cat_dom"/>
</dbReference>
<feature type="region of interest" description="Disordered" evidence="1">
    <location>
        <begin position="1037"/>
        <end position="1082"/>
    </location>
</feature>
<dbReference type="PROSITE" id="PS50011">
    <property type="entry name" value="PROTEIN_KINASE_DOM"/>
    <property type="match status" value="1"/>
</dbReference>
<dbReference type="InterPro" id="IPR051681">
    <property type="entry name" value="Ser/Thr_Kinases-Pseudokinases"/>
</dbReference>
<feature type="region of interest" description="Disordered" evidence="1">
    <location>
        <begin position="973"/>
        <end position="1016"/>
    </location>
</feature>
<dbReference type="GO" id="GO:0005524">
    <property type="term" value="F:ATP binding"/>
    <property type="evidence" value="ECO:0007669"/>
    <property type="project" value="InterPro"/>
</dbReference>